<feature type="compositionally biased region" description="Polar residues" evidence="3">
    <location>
        <begin position="1293"/>
        <end position="1306"/>
    </location>
</feature>
<feature type="domain" description="Peptidoglycan binding-like" evidence="4">
    <location>
        <begin position="881"/>
        <end position="904"/>
    </location>
</feature>
<keyword evidence="2" id="KW-1227">Viral tail protein</keyword>
<reference evidence="6" key="1">
    <citation type="submission" date="2020-04" db="EMBL/GenBank/DDBJ databases">
        <authorList>
            <person name="Chiriac C."/>
            <person name="Salcher M."/>
            <person name="Ghai R."/>
            <person name="Kavagutti S V."/>
        </authorList>
    </citation>
    <scope>NUCLEOTIDE SEQUENCE</scope>
</reference>
<organism evidence="6">
    <name type="scientific">uncultured Caudovirales phage</name>
    <dbReference type="NCBI Taxonomy" id="2100421"/>
    <lineage>
        <taxon>Viruses</taxon>
        <taxon>Duplodnaviria</taxon>
        <taxon>Heunggongvirae</taxon>
        <taxon>Uroviricota</taxon>
        <taxon>Caudoviricetes</taxon>
        <taxon>Peduoviridae</taxon>
        <taxon>Maltschvirus</taxon>
        <taxon>Maltschvirus maltsch</taxon>
    </lineage>
</organism>
<feature type="compositionally biased region" description="Low complexity" evidence="3">
    <location>
        <begin position="911"/>
        <end position="927"/>
    </location>
</feature>
<dbReference type="EMBL" id="LR796847">
    <property type="protein sequence ID" value="CAB4169639.1"/>
    <property type="molecule type" value="Genomic_DNA"/>
</dbReference>
<dbReference type="Pfam" id="PF01471">
    <property type="entry name" value="PG_binding_1"/>
    <property type="match status" value="1"/>
</dbReference>
<keyword evidence="2" id="KW-0946">Virion</keyword>
<evidence type="ECO:0000313" key="10">
    <source>
        <dbReference type="EMBL" id="CAB4191489.1"/>
    </source>
</evidence>
<dbReference type="InterPro" id="IPR036366">
    <property type="entry name" value="PGBDSf"/>
</dbReference>
<dbReference type="GO" id="GO:0098015">
    <property type="term" value="C:virus tail"/>
    <property type="evidence" value="ECO:0007669"/>
    <property type="project" value="UniProtKB-KW"/>
</dbReference>
<evidence type="ECO:0008006" key="14">
    <source>
        <dbReference type="Google" id="ProtNLM"/>
    </source>
</evidence>
<feature type="region of interest" description="Disordered" evidence="3">
    <location>
        <begin position="943"/>
        <end position="1011"/>
    </location>
</feature>
<evidence type="ECO:0000313" key="13">
    <source>
        <dbReference type="EMBL" id="CAB5227203.1"/>
    </source>
</evidence>
<dbReference type="EMBL" id="LR796926">
    <property type="protein sequence ID" value="CAB4175835.1"/>
    <property type="molecule type" value="Genomic_DNA"/>
</dbReference>
<dbReference type="EMBL" id="LR796460">
    <property type="protein sequence ID" value="CAB4145769.1"/>
    <property type="molecule type" value="Genomic_DNA"/>
</dbReference>
<evidence type="ECO:0000256" key="1">
    <source>
        <dbReference type="ARBA" id="ARBA00004328"/>
    </source>
</evidence>
<feature type="region of interest" description="Disordered" evidence="3">
    <location>
        <begin position="1579"/>
        <end position="1624"/>
    </location>
</feature>
<evidence type="ECO:0000256" key="2">
    <source>
        <dbReference type="ARBA" id="ARBA00022732"/>
    </source>
</evidence>
<comment type="subcellular location">
    <subcellularLocation>
        <location evidence="1">Virion</location>
    </subcellularLocation>
</comment>
<protein>
    <recommendedName>
        <fullName evidence="14">Peptidoglycan binding-like</fullName>
    </recommendedName>
</protein>
<feature type="domain" description="Peptidase S74" evidence="5">
    <location>
        <begin position="264"/>
        <end position="311"/>
    </location>
</feature>
<sequence length="1882" mass="194809">MGGKTAQTTQSVTIPPEVLARYTAINKRAEGVADTPFQPYSQDQSSFVQPLTGTQTAAMQNIGQAQNIAQPYYQAAAGLTGMAAQQTPGLINQYMSPYLNSVVGTTMDQLRQQQQQEQQGLSSSAIQSGAFGGDRAGIASANLSRQQNMASASTVANLMNQGYGQAAALAQADLQRQMAAGQQFANLGTGATQTALGAAQAQLGAGTLEQQTGQAGLAALYNQFLQERGYPFQTTQFLSNIATGTGAASGSTTTGTQPVQGLFSDERLKSNIEEVGQLHDGQPIYRYNMGDGPTQIGLIAQNVEQNTPDAVGQSNGFKTVNYHKATDRSAGLVPQSMGGAVHQDVSGEGFNRGGYASGGSGLDQNDIRELLAQQIKFLGPFAQGGLYGGSPQGQPMGGASGWVPPPSLHVPGLITPAKLPDPIKSPINSFLEDEFKQASKDPKAYKEKLANYKQISQDLYNRVSGKTPTKDINTEPLPADKTAGLSPLNSENTTELASLELPPDLLSDSFLSARGGVVPSHYASGGSPNTGSAASLLDPTKGWPSYLPEDLFSKQGEDAKLEPASLPKSSQGSGPGIGDLVKIATMFLAKGGAAGNGYARGGYATGGAPITYNIVDQTKMDDVLPQTRSYLEALSGPAAAAGLASLNVNAGAGSGHLSHQFGTELDLSGRNPDGSLWTDEQKAALGAAWAEIVGPQNARLGLYENGNSIHVGYATPQNNLSAAFWGAKGLTEGPESRNYTVGPFAKLYNDVTTSNVAARGFGPNGAPTPPALIPNPPSAGLVPGKPSLITAPPGNQFVSQNLAYKPPGDQTKYYSQPTYTAQTTGNIPLAPYAQMLADRGYGTGKDAVANFQNIMGLSQDGIIGPQTAAAIQMQQLGFSGIRDFQEKNNIAVDGIIGPQTLGALQNYQSNQAASSSQQPASVPDVVPNQGQLGFDAYKQWVDTNPTEETSPSPPWSPQSQPVATQQYGGPGFNATSTGWADPTNLPSAGGAAPFYTGSPGFDPAATTNSPGGLVPSDPGIADRLTAAREGLASAAATLGQPPPPPIETPPPKAEDFTTAYAPQLPPPNPATAPNNPSGFFDAAGNWIVKTASDFADTMRQGVQTYSGVPGLIGDEAKRLGEAALTSGQQLLGLGGNNSGAAPSAPAPPAVMPVSGGVSPPSWQQISEENFFLPDPNSSNFDLASPYTGSAAQGGLAPSGSGTDFKAGQMGSMDAFGNVTPDTSAPADTSSWADLGGTYSDPNDNTGGYSSMDAAAADAAATDNTAIGLDPGNYNDFAATDTPADQYAYDSLASGQYQDNNGGSINDGTGPATDLDTGSPTTYEPVGSGQYRGGVVRHHYQDGGAENNNIFKKEFTGSNLENDPELKKALEEKRREEEALLSMTPLESTNIISRPVNPMLQNTPGGNPAPAPAPAPPGGLVLPQPTGAAATAAPSEKKPGFLSGLGDFLSQHSNVILPALTGLGNAAIAPTYSPLAAAVYGVGKGAEAYTGLQAQRADIAQTEAATTAQRALTASTLTDIANKALYTLSNGIQMIRLQDGSSMIAGQWLGLPAAKRPMPFGGKEAADAVNAVLVKSSSSKPVQLSPAPSVDTSGKPPLNPNITPSLASQSEAAFPPPSEFKPNILGTVGQQTVDNDYNKIVTSGATEAQRKISDQIEANIEVNALASQQQAKNLNKLATSLASMPDTGMMTAGPLLEIQKSLLARFNNIADILKVDPRLKLNAEDIGNAGAANKISQMLSIAAASGADLNQLGALKIAQTTIPNTSMTREEIAKTLSSLYANQQYALDSKKYLDESKAYLANTHPGQGTLYLAQNLMNAFTKDVGPSRYSQDETSLEKAFLAKITKPDGTSIPVIQALLEGSLSPATFEKAYGLGSSNYFLNK</sequence>
<gene>
    <name evidence="9" type="ORF">UFOVP1072_35</name>
    <name evidence="10" type="ORF">UFOVP1211_37</name>
    <name evidence="11" type="ORF">UFOVP1420_26</name>
    <name evidence="13" type="ORF">UFOVP1518_25</name>
    <name evidence="12" type="ORF">UFOVP1657_19</name>
    <name evidence="6" type="ORF">UFOVP475_38</name>
    <name evidence="7" type="ORF">UFOVP897_68</name>
    <name evidence="8" type="ORF">UFOVP984_38</name>
</gene>
<feature type="region of interest" description="Disordered" evidence="3">
    <location>
        <begin position="1293"/>
        <end position="1330"/>
    </location>
</feature>
<evidence type="ECO:0000313" key="8">
    <source>
        <dbReference type="EMBL" id="CAB4175835.1"/>
    </source>
</evidence>
<dbReference type="EMBL" id="LR797514">
    <property type="protein sequence ID" value="CAB4222184.1"/>
    <property type="molecule type" value="Genomic_DNA"/>
</dbReference>
<dbReference type="EMBL" id="LR797171">
    <property type="protein sequence ID" value="CAB4191489.1"/>
    <property type="molecule type" value="Genomic_DNA"/>
</dbReference>
<evidence type="ECO:0000313" key="11">
    <source>
        <dbReference type="EMBL" id="CAB4211769.1"/>
    </source>
</evidence>
<evidence type="ECO:0000256" key="3">
    <source>
        <dbReference type="SAM" id="MobiDB-lite"/>
    </source>
</evidence>
<feature type="compositionally biased region" description="Pro residues" evidence="3">
    <location>
        <begin position="1406"/>
        <end position="1416"/>
    </location>
</feature>
<dbReference type="Pfam" id="PF13884">
    <property type="entry name" value="Peptidase_S74"/>
    <property type="match status" value="1"/>
</dbReference>
<dbReference type="EMBL" id="LR797376">
    <property type="protein sequence ID" value="CAB4211769.1"/>
    <property type="molecule type" value="Genomic_DNA"/>
</dbReference>
<evidence type="ECO:0000313" key="9">
    <source>
        <dbReference type="EMBL" id="CAB4181436.1"/>
    </source>
</evidence>
<proteinExistence type="predicted"/>
<dbReference type="Gene3D" id="1.20.141.10">
    <property type="entry name" value="Chitosanase, subunit A, domain 1"/>
    <property type="match status" value="1"/>
</dbReference>
<evidence type="ECO:0000313" key="12">
    <source>
        <dbReference type="EMBL" id="CAB4222184.1"/>
    </source>
</evidence>
<feature type="compositionally biased region" description="Polar residues" evidence="3">
    <location>
        <begin position="1599"/>
        <end position="1610"/>
    </location>
</feature>
<evidence type="ECO:0000313" key="6">
    <source>
        <dbReference type="EMBL" id="CAB4145769.1"/>
    </source>
</evidence>
<accession>A0A6J5MQL6</accession>
<feature type="region of interest" description="Disordered" evidence="3">
    <location>
        <begin position="908"/>
        <end position="929"/>
    </location>
</feature>
<feature type="compositionally biased region" description="Polar residues" evidence="3">
    <location>
        <begin position="962"/>
        <end position="978"/>
    </location>
</feature>
<dbReference type="EMBL" id="LR798369">
    <property type="protein sequence ID" value="CAB5227203.1"/>
    <property type="molecule type" value="Genomic_DNA"/>
</dbReference>
<dbReference type="InterPro" id="IPR030392">
    <property type="entry name" value="S74_ICA"/>
</dbReference>
<dbReference type="InterPro" id="IPR002477">
    <property type="entry name" value="Peptidoglycan-bd-like"/>
</dbReference>
<dbReference type="Gene3D" id="1.10.101.10">
    <property type="entry name" value="PGBD-like superfamily/PGBD"/>
    <property type="match status" value="1"/>
</dbReference>
<evidence type="ECO:0000259" key="4">
    <source>
        <dbReference type="Pfam" id="PF01471"/>
    </source>
</evidence>
<dbReference type="SUPFAM" id="SSF53955">
    <property type="entry name" value="Lysozyme-like"/>
    <property type="match status" value="1"/>
</dbReference>
<name>A0A6J5MQL6_9CAUD</name>
<dbReference type="EMBL" id="LR797018">
    <property type="protein sequence ID" value="CAB4181436.1"/>
    <property type="molecule type" value="Genomic_DNA"/>
</dbReference>
<feature type="region of interest" description="Disordered" evidence="3">
    <location>
        <begin position="1134"/>
        <end position="1160"/>
    </location>
</feature>
<evidence type="ECO:0000313" key="7">
    <source>
        <dbReference type="EMBL" id="CAB4169639.1"/>
    </source>
</evidence>
<dbReference type="InterPro" id="IPR023346">
    <property type="entry name" value="Lysozyme-like_dom_sf"/>
</dbReference>
<feature type="compositionally biased region" description="Low complexity" evidence="3">
    <location>
        <begin position="1151"/>
        <end position="1160"/>
    </location>
</feature>
<evidence type="ECO:0000259" key="5">
    <source>
        <dbReference type="Pfam" id="PF13884"/>
    </source>
</evidence>
<feature type="region of interest" description="Disordered" evidence="3">
    <location>
        <begin position="1396"/>
        <end position="1434"/>
    </location>
</feature>
<feature type="region of interest" description="Disordered" evidence="3">
    <location>
        <begin position="460"/>
        <end position="495"/>
    </location>
</feature>